<evidence type="ECO:0000313" key="1">
    <source>
        <dbReference type="EMBL" id="CAG8623952.1"/>
    </source>
</evidence>
<dbReference type="Proteomes" id="UP000789920">
    <property type="component" value="Unassembled WGS sequence"/>
</dbReference>
<name>A0ACA9N0I9_9GLOM</name>
<feature type="non-terminal residue" evidence="1">
    <location>
        <position position="1"/>
    </location>
</feature>
<sequence>EQVQAQQAPDLNAIVADSRKFLQKEPKMDLPDKFNRSRNKFREFLNQVRLIIRIQPNHYPTGETQVGLLGSLLIGPALFWFVPLLERNSPVLEDFETLIAEFEIIFGDADKARTASNKIQKLSQDPRLAATYALEFRQITSDLDWGEAALINKFRASLRDDIKDLLLSIEDPTDLNDTITKAVRCDNCLFERCQKQQQNTYQSWNQLTNTNKISGSSPEPIQIDNIQPRTLTEAEKKKRRTYNLCLYCGNPGHIVRSCPKKSRQQHKISSVEAINLEEISGKEEFQPQ</sequence>
<reference evidence="1" key="1">
    <citation type="submission" date="2021-06" db="EMBL/GenBank/DDBJ databases">
        <authorList>
            <person name="Kallberg Y."/>
            <person name="Tangrot J."/>
            <person name="Rosling A."/>
        </authorList>
    </citation>
    <scope>NUCLEOTIDE SEQUENCE</scope>
    <source>
        <strain evidence="1">MA461A</strain>
    </source>
</reference>
<organism evidence="1 2">
    <name type="scientific">Racocetra persica</name>
    <dbReference type="NCBI Taxonomy" id="160502"/>
    <lineage>
        <taxon>Eukaryota</taxon>
        <taxon>Fungi</taxon>
        <taxon>Fungi incertae sedis</taxon>
        <taxon>Mucoromycota</taxon>
        <taxon>Glomeromycotina</taxon>
        <taxon>Glomeromycetes</taxon>
        <taxon>Diversisporales</taxon>
        <taxon>Gigasporaceae</taxon>
        <taxon>Racocetra</taxon>
    </lineage>
</organism>
<proteinExistence type="predicted"/>
<accession>A0ACA9N0I9</accession>
<comment type="caution">
    <text evidence="1">The sequence shown here is derived from an EMBL/GenBank/DDBJ whole genome shotgun (WGS) entry which is preliminary data.</text>
</comment>
<evidence type="ECO:0000313" key="2">
    <source>
        <dbReference type="Proteomes" id="UP000789920"/>
    </source>
</evidence>
<protein>
    <submittedName>
        <fullName evidence="1">17148_t:CDS:1</fullName>
    </submittedName>
</protein>
<dbReference type="EMBL" id="CAJVQC010011104">
    <property type="protein sequence ID" value="CAG8623952.1"/>
    <property type="molecule type" value="Genomic_DNA"/>
</dbReference>
<keyword evidence="2" id="KW-1185">Reference proteome</keyword>
<gene>
    <name evidence="1" type="ORF">RPERSI_LOCUS6830</name>
</gene>